<feature type="compositionally biased region" description="Basic residues" evidence="7">
    <location>
        <begin position="915"/>
        <end position="931"/>
    </location>
</feature>
<evidence type="ECO:0000256" key="4">
    <source>
        <dbReference type="ARBA" id="ARBA00022759"/>
    </source>
</evidence>
<accession>A0A4Y2QT02</accession>
<dbReference type="FunFam" id="1.10.340.70:FF:000003">
    <property type="entry name" value="Protein CBG25708"/>
    <property type="match status" value="1"/>
</dbReference>
<evidence type="ECO:0000256" key="6">
    <source>
        <dbReference type="ARBA" id="ARBA00023268"/>
    </source>
</evidence>
<dbReference type="InterPro" id="IPR041588">
    <property type="entry name" value="Integrase_H2C2"/>
</dbReference>
<dbReference type="EMBL" id="BGPR01014715">
    <property type="protein sequence ID" value="GBN66380.1"/>
    <property type="molecule type" value="Genomic_DNA"/>
</dbReference>
<dbReference type="InterPro" id="IPR001584">
    <property type="entry name" value="Integrase_cat-core"/>
</dbReference>
<protein>
    <recommendedName>
        <fullName evidence="1">RNA-directed DNA polymerase</fullName>
        <ecNumber evidence="1">2.7.7.49</ecNumber>
    </recommendedName>
</protein>
<dbReference type="OrthoDB" id="5978043at2759"/>
<evidence type="ECO:0000256" key="2">
    <source>
        <dbReference type="ARBA" id="ARBA00022695"/>
    </source>
</evidence>
<feature type="compositionally biased region" description="Polar residues" evidence="7">
    <location>
        <begin position="851"/>
        <end position="882"/>
    </location>
</feature>
<dbReference type="InterPro" id="IPR050951">
    <property type="entry name" value="Retrovirus_Pol_polyprotein"/>
</dbReference>
<evidence type="ECO:0000256" key="1">
    <source>
        <dbReference type="ARBA" id="ARBA00012493"/>
    </source>
</evidence>
<dbReference type="SUPFAM" id="SSF56672">
    <property type="entry name" value="DNA/RNA polymerases"/>
    <property type="match status" value="1"/>
</dbReference>
<dbReference type="Proteomes" id="UP000499080">
    <property type="component" value="Unassembled WGS sequence"/>
</dbReference>
<keyword evidence="10" id="KW-1185">Reference proteome</keyword>
<dbReference type="Gene3D" id="3.30.420.10">
    <property type="entry name" value="Ribonuclease H-like superfamily/Ribonuclease H"/>
    <property type="match status" value="1"/>
</dbReference>
<dbReference type="PROSITE" id="PS50994">
    <property type="entry name" value="INTEGRASE"/>
    <property type="match status" value="1"/>
</dbReference>
<comment type="caution">
    <text evidence="9">The sequence shown here is derived from an EMBL/GenBank/DDBJ whole genome shotgun (WGS) entry which is preliminary data.</text>
</comment>
<proteinExistence type="predicted"/>
<sequence length="931" mass="107213">MGYVTVKVEYRNQILNLNLYIVKENLDTILGREWLYKINLDWQAIKEVRVTSKRNLSQLLEEYKNIFDDELGEINDYQVKLELKPEVKPIFCRVRTVPFALKGRVEKEIDRLEKEGIIEKVEHSEWATPVVPVVKPDDSIRLCADYSVTLNPNLIVPQHPLPRLEEIFTSLNGGKQFSKLDFKHAYLQMKVHPESQKLLTINTHKGLYVFKRLMYGLNGAPAIWQRYVDGLFQGMQGVKVFMNDARITGNDETSHFKALEEFFKKCKEHGLKLNLTTIANPLNNLTKKDVKFKWSKDCQVAFEQIKKEIYSPKVLVHYDPELPLTLASDASPVGVGCVLAHIYPDGSERPIAFASKTLSKTEQKYSQIDKEALAIVWTVKKFHLYLKGRQFTLVTDHKPLVAIFGSKRGLPVLTATRLLHYALILQSFQFDIVFRKTADHGNADFLSRLPKTSEELEVKDDITIFQMTQIETLPVTSRELRQETGKDEELGPLLRALREGRNLQGREAQYTIEDGCILYGQRVCIPKKYQKNVLDELHTGHLGMVKMKALARSFVYWKDIDKDIEDTVRNCVDCARHKTDPAKAKVHYWEYPSMPWKRIHIDFAGPIFEHMFLLIVDAHSKWLEVYPMKITTTKKTIECLRDSFARFGLPRVLVSDNGSQFTSYEFQRFMQSNGIKHKTSAPFKPSSNGQAERYVATLKQSLRAMQKYEGSIQQKLSTFLLQYRKAPNATTNHSPAMLFLKREIRTRIDLLLPELKLRVQDRIRKGVFEFRDRKFDIGDKVAVRIYRAANSKWKFGKIVNRDGVLHYTVEVQGILVRRHVDQIRPVGDHVQENDFILNVHRRFSATDVRESNQNLQHAETAENPSSQVSNEEQGSSSTSAVPSTDVPAHDSPPSYVQLDSSQMRSPPVPANPRQVPRRSGRISRPPKRLDL</sequence>
<dbReference type="EC" id="2.7.7.49" evidence="1"/>
<keyword evidence="2" id="KW-0808">Transferase</keyword>
<dbReference type="InterPro" id="IPR043502">
    <property type="entry name" value="DNA/RNA_pol_sf"/>
</dbReference>
<keyword evidence="2" id="KW-0548">Nucleotidyltransferase</keyword>
<dbReference type="Gene3D" id="1.10.340.70">
    <property type="match status" value="1"/>
</dbReference>
<organism evidence="9 10">
    <name type="scientific">Araneus ventricosus</name>
    <name type="common">Orbweaver spider</name>
    <name type="synonym">Epeira ventricosa</name>
    <dbReference type="NCBI Taxonomy" id="182803"/>
    <lineage>
        <taxon>Eukaryota</taxon>
        <taxon>Metazoa</taxon>
        <taxon>Ecdysozoa</taxon>
        <taxon>Arthropoda</taxon>
        <taxon>Chelicerata</taxon>
        <taxon>Arachnida</taxon>
        <taxon>Araneae</taxon>
        <taxon>Araneomorphae</taxon>
        <taxon>Entelegynae</taxon>
        <taxon>Araneoidea</taxon>
        <taxon>Araneidae</taxon>
        <taxon>Araneus</taxon>
    </lineage>
</organism>
<feature type="region of interest" description="Disordered" evidence="7">
    <location>
        <begin position="848"/>
        <end position="931"/>
    </location>
</feature>
<dbReference type="Pfam" id="PF17919">
    <property type="entry name" value="RT_RNaseH_2"/>
    <property type="match status" value="1"/>
</dbReference>
<feature type="domain" description="Integrase catalytic" evidence="8">
    <location>
        <begin position="591"/>
        <end position="743"/>
    </location>
</feature>
<dbReference type="PANTHER" id="PTHR37984">
    <property type="entry name" value="PROTEIN CBG26694"/>
    <property type="match status" value="1"/>
</dbReference>
<dbReference type="SUPFAM" id="SSF53098">
    <property type="entry name" value="Ribonuclease H-like"/>
    <property type="match status" value="1"/>
</dbReference>
<dbReference type="Gene3D" id="3.10.20.370">
    <property type="match status" value="1"/>
</dbReference>
<dbReference type="FunFam" id="3.30.420.10:FF:000063">
    <property type="entry name" value="Retrovirus-related Pol polyprotein from transposon 297-like Protein"/>
    <property type="match status" value="1"/>
</dbReference>
<dbReference type="GO" id="GO:0003964">
    <property type="term" value="F:RNA-directed DNA polymerase activity"/>
    <property type="evidence" value="ECO:0007669"/>
    <property type="project" value="UniProtKB-KW"/>
</dbReference>
<dbReference type="GO" id="GO:0003676">
    <property type="term" value="F:nucleic acid binding"/>
    <property type="evidence" value="ECO:0007669"/>
    <property type="project" value="InterPro"/>
</dbReference>
<gene>
    <name evidence="9" type="primary">K02A2.6_299</name>
    <name evidence="9" type="ORF">AVEN_141067_1</name>
</gene>
<dbReference type="Pfam" id="PF17921">
    <property type="entry name" value="Integrase_H2C2"/>
    <property type="match status" value="1"/>
</dbReference>
<evidence type="ECO:0000313" key="9">
    <source>
        <dbReference type="EMBL" id="GBN66380.1"/>
    </source>
</evidence>
<keyword evidence="3" id="KW-0540">Nuclease</keyword>
<dbReference type="GO" id="GO:0004519">
    <property type="term" value="F:endonuclease activity"/>
    <property type="evidence" value="ECO:0007669"/>
    <property type="project" value="UniProtKB-KW"/>
</dbReference>
<dbReference type="Pfam" id="PF00078">
    <property type="entry name" value="RVT_1"/>
    <property type="match status" value="1"/>
</dbReference>
<dbReference type="CDD" id="cd01647">
    <property type="entry name" value="RT_LTR"/>
    <property type="match status" value="1"/>
</dbReference>
<dbReference type="GO" id="GO:0015074">
    <property type="term" value="P:DNA integration"/>
    <property type="evidence" value="ECO:0007669"/>
    <property type="project" value="InterPro"/>
</dbReference>
<dbReference type="Gene3D" id="3.10.10.10">
    <property type="entry name" value="HIV Type 1 Reverse Transcriptase, subunit A, domain 1"/>
    <property type="match status" value="1"/>
</dbReference>
<dbReference type="InterPro" id="IPR041577">
    <property type="entry name" value="RT_RNaseH_2"/>
</dbReference>
<dbReference type="InterPro" id="IPR012337">
    <property type="entry name" value="RNaseH-like_sf"/>
</dbReference>
<keyword evidence="6" id="KW-0511">Multifunctional enzyme</keyword>
<evidence type="ECO:0000259" key="8">
    <source>
        <dbReference type="PROSITE" id="PS50994"/>
    </source>
</evidence>
<reference evidence="9 10" key="1">
    <citation type="journal article" date="2019" name="Sci. Rep.">
        <title>Orb-weaving spider Araneus ventricosus genome elucidates the spidroin gene catalogue.</title>
        <authorList>
            <person name="Kono N."/>
            <person name="Nakamura H."/>
            <person name="Ohtoshi R."/>
            <person name="Moran D.A.P."/>
            <person name="Shinohara A."/>
            <person name="Yoshida Y."/>
            <person name="Fujiwara M."/>
            <person name="Mori M."/>
            <person name="Tomita M."/>
            <person name="Arakawa K."/>
        </authorList>
    </citation>
    <scope>NUCLEOTIDE SEQUENCE [LARGE SCALE GENOMIC DNA]</scope>
</reference>
<keyword evidence="4" id="KW-0378">Hydrolase</keyword>
<name>A0A4Y2QT02_ARAVE</name>
<keyword evidence="5" id="KW-0695">RNA-directed DNA polymerase</keyword>
<dbReference type="PANTHER" id="PTHR37984:SF5">
    <property type="entry name" value="PROTEIN NYNRIN-LIKE"/>
    <property type="match status" value="1"/>
</dbReference>
<dbReference type="Pfam" id="PF00665">
    <property type="entry name" value="rve"/>
    <property type="match status" value="1"/>
</dbReference>
<dbReference type="InterPro" id="IPR000477">
    <property type="entry name" value="RT_dom"/>
</dbReference>
<dbReference type="Gene3D" id="3.30.70.270">
    <property type="match status" value="1"/>
</dbReference>
<dbReference type="GO" id="GO:0042575">
    <property type="term" value="C:DNA polymerase complex"/>
    <property type="evidence" value="ECO:0007669"/>
    <property type="project" value="UniProtKB-ARBA"/>
</dbReference>
<dbReference type="AlphaFoldDB" id="A0A4Y2QT02"/>
<evidence type="ECO:0000256" key="7">
    <source>
        <dbReference type="SAM" id="MobiDB-lite"/>
    </source>
</evidence>
<dbReference type="CDD" id="cd09274">
    <property type="entry name" value="RNase_HI_RT_Ty3"/>
    <property type="match status" value="1"/>
</dbReference>
<evidence type="ECO:0000256" key="3">
    <source>
        <dbReference type="ARBA" id="ARBA00022722"/>
    </source>
</evidence>
<dbReference type="InterPro" id="IPR036397">
    <property type="entry name" value="RNaseH_sf"/>
</dbReference>
<keyword evidence="4" id="KW-0255">Endonuclease</keyword>
<dbReference type="InterPro" id="IPR043128">
    <property type="entry name" value="Rev_trsase/Diguanyl_cyclase"/>
</dbReference>
<evidence type="ECO:0000313" key="10">
    <source>
        <dbReference type="Proteomes" id="UP000499080"/>
    </source>
</evidence>
<evidence type="ECO:0000256" key="5">
    <source>
        <dbReference type="ARBA" id="ARBA00022918"/>
    </source>
</evidence>
<dbReference type="FunFam" id="3.10.20.370:FF:000001">
    <property type="entry name" value="Retrovirus-related Pol polyprotein from transposon 17.6-like protein"/>
    <property type="match status" value="1"/>
</dbReference>